<feature type="domain" description="Glycoside hydrolase family 65 N-terminal" evidence="5">
    <location>
        <begin position="38"/>
        <end position="325"/>
    </location>
</feature>
<dbReference type="Pfam" id="PF03632">
    <property type="entry name" value="Glyco_hydro_65m"/>
    <property type="match status" value="1"/>
</dbReference>
<keyword evidence="6" id="KW-0328">Glycosyltransferase</keyword>
<feature type="domain" description="Glycoside hydrolase family 65 central catalytic" evidence="3">
    <location>
        <begin position="382"/>
        <end position="747"/>
    </location>
</feature>
<evidence type="ECO:0000256" key="2">
    <source>
        <dbReference type="SAM" id="MobiDB-lite"/>
    </source>
</evidence>
<comment type="caution">
    <text evidence="6">The sequence shown here is derived from an EMBL/GenBank/DDBJ whole genome shotgun (WGS) entry which is preliminary data.</text>
</comment>
<feature type="domain" description="Glycoside hydrolase family 65 C-terminal" evidence="4">
    <location>
        <begin position="756"/>
        <end position="802"/>
    </location>
</feature>
<feature type="region of interest" description="Disordered" evidence="2">
    <location>
        <begin position="807"/>
        <end position="836"/>
    </location>
</feature>
<keyword evidence="7" id="KW-1185">Reference proteome</keyword>
<dbReference type="EMBL" id="CAJVAP010000038">
    <property type="protein sequence ID" value="CAG7621101.1"/>
    <property type="molecule type" value="Genomic_DNA"/>
</dbReference>
<dbReference type="InterPro" id="IPR005194">
    <property type="entry name" value="Glyco_hydro_65_C"/>
</dbReference>
<dbReference type="PANTHER" id="PTHR11051">
    <property type="entry name" value="GLYCOSYL HYDROLASE-RELATED"/>
    <property type="match status" value="1"/>
</dbReference>
<dbReference type="AlphaFoldDB" id="A0A916K2L5"/>
<protein>
    <submittedName>
        <fullName evidence="6">Alpha,alpha-trehalose phosphorylase</fullName>
        <ecNumber evidence="6">2.4.1.64</ecNumber>
    </submittedName>
</protein>
<gene>
    <name evidence="6" type="primary">treP</name>
    <name evidence="6" type="ORF">LEUCIP111803_02410</name>
</gene>
<evidence type="ECO:0000256" key="1">
    <source>
        <dbReference type="ARBA" id="ARBA00023295"/>
    </source>
</evidence>
<dbReference type="InterPro" id="IPR005195">
    <property type="entry name" value="Glyco_hydro_65_M"/>
</dbReference>
<evidence type="ECO:0000259" key="3">
    <source>
        <dbReference type="Pfam" id="PF03632"/>
    </source>
</evidence>
<dbReference type="PANTHER" id="PTHR11051:SF13">
    <property type="entry name" value="GLYCOSYL TRANSFERASE"/>
    <property type="match status" value="1"/>
</dbReference>
<keyword evidence="1" id="KW-0326">Glycosidase</keyword>
<feature type="compositionally biased region" description="Low complexity" evidence="2">
    <location>
        <begin position="812"/>
        <end position="826"/>
    </location>
</feature>
<feature type="compositionally biased region" description="Basic and acidic residues" evidence="2">
    <location>
        <begin position="247"/>
        <end position="256"/>
    </location>
</feature>
<evidence type="ECO:0000313" key="7">
    <source>
        <dbReference type="Proteomes" id="UP000693892"/>
    </source>
</evidence>
<keyword evidence="6" id="KW-0808">Transferase</keyword>
<evidence type="ECO:0000259" key="4">
    <source>
        <dbReference type="Pfam" id="PF03633"/>
    </source>
</evidence>
<feature type="region of interest" description="Disordered" evidence="2">
    <location>
        <begin position="230"/>
        <end position="260"/>
    </location>
</feature>
<sequence>MNSAAASAAFGMPEVPAGPVEELRRDFGDDPWRLVVRGIDPALAAKDETLFSLGNGYLGLRGNHEEGLPLGSHGTFLNGLHETWPIRHAEMAYGFAEHGQTIVNAPDAKTIRIYVDDERLNLGSSEVLDVQRILDLRAGTLTRSLLWLTPTGKRVRVETRRMVSFVSRHLATLEMRITVLDADADLTVSSLLLNRQDLGRVHTEQASATPEGFLDPRKGEQLTERILVAGPSTHDDGSGGSGTAAARDGDPSPTDRRRSRSILSYRVQHSRMALGVGIDHEFEGGGGDWRTRIETGEDRVRHLFQGTARRGRTVRLVKTAAYHASTTAALSEMVDRCQHTLESAAVEPGEARWEQQRRYLDDFWRRSDVRVEAEPGVQQAIRWNLFQVAQAAARADGRGIPAKGLTGSGYGGHYFWDSEVYVMPFLSYTNPIWARNALRARERMLPQARQRAVMLNEEGALFPWRTINGEEASAYYAAGTAQYHINADITYALARYVAATGDLELLLGGACDIAVETARLWTSLGFWRAEPGGARRFHIHGVTGPDEYTTVVNDNLFTNVMARFNLRFAVEVVRRLADEAPAVYAELIDRLDLEPEEVDAWAAAAEGMTIPYSEERGVHPQDAHFLDQEVWDLAATPPEQKPLLLHFHPLVIYRFQVLKQADVVLALLLASDEFGAEEKRRDFEYYDALTTGDSTLSAIVQSIIAAEVGYPELAYRYFDHALRVDLDDLHQNSSDGVHIASAGGVWMMLVQGFAGMRDAGRRLRFDPRLPDHWGALSFTLAWRGNRIAVELRQDAIRFELVETGTGAGAGGAAADAGAAPGAGASDDPGDGEVWGPPPAPVTVSVRGEVHRILPGEPCVVPLADQGPDLGPFTGLSAGTLPREGDTGVVPELLPEVPVVTTSIPTRPPGTAR</sequence>
<dbReference type="GO" id="GO:0004553">
    <property type="term" value="F:hydrolase activity, hydrolyzing O-glycosyl compounds"/>
    <property type="evidence" value="ECO:0007669"/>
    <property type="project" value="TreeGrafter"/>
</dbReference>
<evidence type="ECO:0000313" key="6">
    <source>
        <dbReference type="EMBL" id="CAG7621101.1"/>
    </source>
</evidence>
<name>A0A916K2L5_9MICO</name>
<dbReference type="EC" id="2.4.1.64" evidence="6"/>
<dbReference type="GO" id="GO:0005975">
    <property type="term" value="P:carbohydrate metabolic process"/>
    <property type="evidence" value="ECO:0007669"/>
    <property type="project" value="InterPro"/>
</dbReference>
<dbReference type="InterPro" id="IPR005196">
    <property type="entry name" value="Glyco_hydro_65_N"/>
</dbReference>
<dbReference type="Pfam" id="PF03636">
    <property type="entry name" value="Glyco_hydro_65N"/>
    <property type="match status" value="1"/>
</dbReference>
<evidence type="ECO:0000259" key="5">
    <source>
        <dbReference type="Pfam" id="PF03636"/>
    </source>
</evidence>
<keyword evidence="1" id="KW-0378">Hydrolase</keyword>
<dbReference type="Proteomes" id="UP000693892">
    <property type="component" value="Unassembled WGS sequence"/>
</dbReference>
<dbReference type="GO" id="GO:0047656">
    <property type="term" value="F:alpha,alpha-trehalose phosphorylase activity"/>
    <property type="evidence" value="ECO:0007669"/>
    <property type="project" value="UniProtKB-EC"/>
</dbReference>
<dbReference type="Pfam" id="PF03633">
    <property type="entry name" value="Glyco_hydro_65C"/>
    <property type="match status" value="1"/>
</dbReference>
<reference evidence="6" key="1">
    <citation type="submission" date="2021-06" db="EMBL/GenBank/DDBJ databases">
        <authorList>
            <person name="Criscuolo A."/>
        </authorList>
    </citation>
    <scope>NUCLEOTIDE SEQUENCE</scope>
    <source>
        <strain evidence="6">CIP111803</strain>
    </source>
</reference>
<proteinExistence type="predicted"/>
<organism evidence="6 7">
    <name type="scientific">Leucobacter soli</name>
    <dbReference type="NCBI Taxonomy" id="2812850"/>
    <lineage>
        <taxon>Bacteria</taxon>
        <taxon>Bacillati</taxon>
        <taxon>Actinomycetota</taxon>
        <taxon>Actinomycetes</taxon>
        <taxon>Micrococcales</taxon>
        <taxon>Microbacteriaceae</taxon>
        <taxon>Leucobacter</taxon>
    </lineage>
</organism>
<accession>A0A916K2L5</accession>